<proteinExistence type="predicted"/>
<organism evidence="1 2">
    <name type="scientific">Gracilimonas mengyeensis</name>
    <dbReference type="NCBI Taxonomy" id="1302730"/>
    <lineage>
        <taxon>Bacteria</taxon>
        <taxon>Pseudomonadati</taxon>
        <taxon>Balneolota</taxon>
        <taxon>Balneolia</taxon>
        <taxon>Balneolales</taxon>
        <taxon>Balneolaceae</taxon>
        <taxon>Gracilimonas</taxon>
    </lineage>
</organism>
<dbReference type="AlphaFoldDB" id="A0A521D5I0"/>
<reference evidence="1 2" key="1">
    <citation type="submission" date="2017-05" db="EMBL/GenBank/DDBJ databases">
        <authorList>
            <person name="Varghese N."/>
            <person name="Submissions S."/>
        </authorList>
    </citation>
    <scope>NUCLEOTIDE SEQUENCE [LARGE SCALE GENOMIC DNA]</scope>
    <source>
        <strain evidence="1 2">DSM 21985</strain>
    </source>
</reference>
<keyword evidence="2" id="KW-1185">Reference proteome</keyword>
<dbReference type="EMBL" id="FXTP01000007">
    <property type="protein sequence ID" value="SMO66956.1"/>
    <property type="molecule type" value="Genomic_DNA"/>
</dbReference>
<sequence length="232" mass="26423">MYTIDYLLKNSNLPGPRANLELLNKSSKETDDVLIQECLAMIKPDTANSPEEVVGMCGVLGYAEINKANPIAALDYLRPYASHKSWRIREAVAMAIQVLAKENIRMILRHIRSWVNDNGYEQRAVIAGFCEPVVLVDESHNQTILKIIREITENLDHNDRLNEPEIALRKALAYGWSVFIVASPTAGKKQFEALFDLTGKHIKWIIKQNLKKNRLLKLDPEWVEKCQSTLID</sequence>
<dbReference type="Proteomes" id="UP000317557">
    <property type="component" value="Unassembled WGS sequence"/>
</dbReference>
<dbReference type="SUPFAM" id="SSF48371">
    <property type="entry name" value="ARM repeat"/>
    <property type="match status" value="1"/>
</dbReference>
<evidence type="ECO:0008006" key="3">
    <source>
        <dbReference type="Google" id="ProtNLM"/>
    </source>
</evidence>
<evidence type="ECO:0000313" key="1">
    <source>
        <dbReference type="EMBL" id="SMO66956.1"/>
    </source>
</evidence>
<evidence type="ECO:0000313" key="2">
    <source>
        <dbReference type="Proteomes" id="UP000317557"/>
    </source>
</evidence>
<protein>
    <recommendedName>
        <fullName evidence="3">HEAT repeat-containing protein</fullName>
    </recommendedName>
</protein>
<accession>A0A521D5I0</accession>
<dbReference type="InterPro" id="IPR016024">
    <property type="entry name" value="ARM-type_fold"/>
</dbReference>
<gene>
    <name evidence="1" type="ORF">SAMN06265219_107143</name>
</gene>
<name>A0A521D5I0_9BACT</name>